<organism evidence="9 10">
    <name type="scientific">Takifugu rubripes</name>
    <name type="common">Japanese pufferfish</name>
    <name type="synonym">Fugu rubripes</name>
    <dbReference type="NCBI Taxonomy" id="31033"/>
    <lineage>
        <taxon>Eukaryota</taxon>
        <taxon>Metazoa</taxon>
        <taxon>Chordata</taxon>
        <taxon>Craniata</taxon>
        <taxon>Vertebrata</taxon>
        <taxon>Euteleostomi</taxon>
        <taxon>Actinopterygii</taxon>
        <taxon>Neopterygii</taxon>
        <taxon>Teleostei</taxon>
        <taxon>Neoteleostei</taxon>
        <taxon>Acanthomorphata</taxon>
        <taxon>Eupercaria</taxon>
        <taxon>Tetraodontiformes</taxon>
        <taxon>Tetradontoidea</taxon>
        <taxon>Tetraodontidae</taxon>
        <taxon>Takifugu</taxon>
    </lineage>
</organism>
<reference evidence="9 10" key="1">
    <citation type="journal article" date="2011" name="Genome Biol. Evol.">
        <title>Integration of the genetic map and genome assembly of fugu facilitates insights into distinct features of genome evolution in teleosts and mammals.</title>
        <authorList>
            <person name="Kai W."/>
            <person name="Kikuchi K."/>
            <person name="Tohari S."/>
            <person name="Chew A.K."/>
            <person name="Tay A."/>
            <person name="Fujiwara A."/>
            <person name="Hosoya S."/>
            <person name="Suetake H."/>
            <person name="Naruse K."/>
            <person name="Brenner S."/>
            <person name="Suzuki Y."/>
            <person name="Venkatesh B."/>
        </authorList>
    </citation>
    <scope>NUCLEOTIDE SEQUENCE [LARGE SCALE GENOMIC DNA]</scope>
</reference>
<dbReference type="PANTHER" id="PTHR24106">
    <property type="entry name" value="NACHT, LRR AND CARD DOMAINS-CONTAINING"/>
    <property type="match status" value="1"/>
</dbReference>
<comment type="subcellular location">
    <subcellularLocation>
        <location evidence="1">Cytoplasm</location>
    </subcellularLocation>
</comment>
<evidence type="ECO:0008006" key="11">
    <source>
        <dbReference type="Google" id="ProtNLM"/>
    </source>
</evidence>
<dbReference type="InterPro" id="IPR051261">
    <property type="entry name" value="NLR"/>
</dbReference>
<dbReference type="Pfam" id="PF17776">
    <property type="entry name" value="NLRC4_HD2"/>
    <property type="match status" value="1"/>
</dbReference>
<dbReference type="GO" id="GO:0005524">
    <property type="term" value="F:ATP binding"/>
    <property type="evidence" value="ECO:0007669"/>
    <property type="project" value="UniProtKB-KW"/>
</dbReference>
<dbReference type="Ensembl" id="ENSTRUT00000060467.1">
    <property type="protein sequence ID" value="ENSTRUP00000086811.1"/>
    <property type="gene ID" value="ENSTRUG00000002174.3"/>
</dbReference>
<sequence>MCHIPVFCWITATVLEDVLNSAEGAQLPKTLTEIYIHFLVIQLKLKNVKYDGRGETDSHWCPQSRDLVECLGKLAFEQLQKGNVIFYESDLTECGIDVTAATVYSGMFTQIFKEEKSLYQTKVFCFIHLSVQEFLAALYVHLRFVEHNVNLLSKQKIKFKWLKQNLNSLHRSAVDEALQIPNGHLDLFLRFLLGLSLQANQTLLRAILKTRTYLKKKIDPNLSPERNINLLHCLNELKDSSLLEEIQQYLRAGSPDTDDLSPAQWSALVFILLSSEEDLDTFDLKKYSDSEEGVTMLLPVLKASRKALLTARNLSMSNCKLLGSVLSSESSALRELDLSNNNLQQPKMKLLAAGLESPCCNLQSLRLSSCVITEDSCACLALALQTNPSHLKELDLSYNPLGDGGVMVLSAALKDPHCMLHKLRLSGCDLSPKSCEVLASALNFRALSLRELELNNNNLGDSGVELLSAALKAPQGSLQTLRSTLLRGLLTKKKVNCKLLGSVLSSESSALRELDLSNNNLQQPKMKLLAAGLESPCCNLQKMQVLGLKWIKMNFKINLNLSCFMSNPLNDAMEIVQEKVMHLLPSSLCRLSSCVITEDSCACLALALQTNPSHLKELDLSYNPLGDGGVMVLSAALKDPHCMLHKLRLSGCNLSEGSCRDLALVLSPETSSITDLDLSDNNIQDSGLMLLSDGLNSPHCQVEVVRLSGCDLSPKSCEVLASALNFRALSLRELELNNNNLGDSGVELLSAALKAPQGSLQTLRSVLRCARCNPQTRIS</sequence>
<keyword evidence="4" id="KW-0677">Repeat</keyword>
<reference evidence="9" key="2">
    <citation type="submission" date="2025-08" db="UniProtKB">
        <authorList>
            <consortium name="Ensembl"/>
        </authorList>
    </citation>
    <scope>IDENTIFICATION</scope>
</reference>
<keyword evidence="6" id="KW-0067">ATP-binding</keyword>
<keyword evidence="5" id="KW-0547">Nucleotide-binding</keyword>
<dbReference type="SUPFAM" id="SSF52047">
    <property type="entry name" value="RNI-like"/>
    <property type="match status" value="2"/>
</dbReference>
<evidence type="ECO:0000256" key="6">
    <source>
        <dbReference type="ARBA" id="ARBA00022840"/>
    </source>
</evidence>
<dbReference type="Pfam" id="PF13516">
    <property type="entry name" value="LRR_6"/>
    <property type="match status" value="6"/>
</dbReference>
<dbReference type="Proteomes" id="UP000005226">
    <property type="component" value="Chromosome 6"/>
</dbReference>
<evidence type="ECO:0000256" key="2">
    <source>
        <dbReference type="ARBA" id="ARBA00022490"/>
    </source>
</evidence>
<dbReference type="InterPro" id="IPR041267">
    <property type="entry name" value="NLRP_HD2"/>
</dbReference>
<evidence type="ECO:0000256" key="3">
    <source>
        <dbReference type="ARBA" id="ARBA00022614"/>
    </source>
</evidence>
<dbReference type="FunFam" id="3.80.10.10:FF:000100">
    <property type="entry name" value="Si:dkey-11n14.1"/>
    <property type="match status" value="1"/>
</dbReference>
<dbReference type="SMART" id="SM00368">
    <property type="entry name" value="LRR_RI"/>
    <property type="match status" value="11"/>
</dbReference>
<evidence type="ECO:0000313" key="9">
    <source>
        <dbReference type="Ensembl" id="ENSTRUP00000086811.1"/>
    </source>
</evidence>
<dbReference type="InterPro" id="IPR041075">
    <property type="entry name" value="NOD1/2_WH"/>
</dbReference>
<proteinExistence type="predicted"/>
<accession>A0A674PMH5</accession>
<protein>
    <recommendedName>
        <fullName evidence="11">NACHT LRR and PYD domain-containing protein</fullName>
    </recommendedName>
</protein>
<evidence type="ECO:0000256" key="1">
    <source>
        <dbReference type="ARBA" id="ARBA00004496"/>
    </source>
</evidence>
<evidence type="ECO:0000256" key="4">
    <source>
        <dbReference type="ARBA" id="ARBA00022737"/>
    </source>
</evidence>
<feature type="domain" description="NOD1/2 winged helix" evidence="8">
    <location>
        <begin position="67"/>
        <end position="126"/>
    </location>
</feature>
<dbReference type="GO" id="GO:0005737">
    <property type="term" value="C:cytoplasm"/>
    <property type="evidence" value="ECO:0007669"/>
    <property type="project" value="UniProtKB-SubCell"/>
</dbReference>
<keyword evidence="2" id="KW-0963">Cytoplasm</keyword>
<dbReference type="AlphaFoldDB" id="A0A674PMH5"/>
<evidence type="ECO:0000259" key="8">
    <source>
        <dbReference type="Pfam" id="PF17779"/>
    </source>
</evidence>
<evidence type="ECO:0000259" key="7">
    <source>
        <dbReference type="Pfam" id="PF17776"/>
    </source>
</evidence>
<keyword evidence="10" id="KW-1185">Reference proteome</keyword>
<name>A0A674PMH5_TAKRU</name>
<evidence type="ECO:0000313" key="10">
    <source>
        <dbReference type="Proteomes" id="UP000005226"/>
    </source>
</evidence>
<dbReference type="InterPro" id="IPR001611">
    <property type="entry name" value="Leu-rich_rpt"/>
</dbReference>
<dbReference type="Pfam" id="PF17779">
    <property type="entry name" value="WHD_NOD2"/>
    <property type="match status" value="1"/>
</dbReference>
<evidence type="ECO:0000256" key="5">
    <source>
        <dbReference type="ARBA" id="ARBA00022741"/>
    </source>
</evidence>
<dbReference type="GeneTree" id="ENSGT01150000286904"/>
<keyword evidence="3" id="KW-0433">Leucine-rich repeat</keyword>
<feature type="domain" description="NACHT LRR and PYD" evidence="7">
    <location>
        <begin position="128"/>
        <end position="245"/>
    </location>
</feature>
<dbReference type="Gene3D" id="3.80.10.10">
    <property type="entry name" value="Ribonuclease Inhibitor"/>
    <property type="match status" value="3"/>
</dbReference>
<reference evidence="9" key="3">
    <citation type="submission" date="2025-09" db="UniProtKB">
        <authorList>
            <consortium name="Ensembl"/>
        </authorList>
    </citation>
    <scope>IDENTIFICATION</scope>
</reference>
<dbReference type="InterPro" id="IPR032675">
    <property type="entry name" value="LRR_dom_sf"/>
</dbReference>
<gene>
    <name evidence="9" type="primary">LOC101063549</name>
</gene>
<dbReference type="Pfam" id="PF00560">
    <property type="entry name" value="LRR_1"/>
    <property type="match status" value="2"/>
</dbReference>